<dbReference type="EMBL" id="CAJJDN010000028">
    <property type="protein sequence ID" value="CAD8071879.1"/>
    <property type="molecule type" value="Genomic_DNA"/>
</dbReference>
<gene>
    <name evidence="2" type="ORF">PSON_ATCC_30995.1.T0280311</name>
</gene>
<name>A0A8S1LXB5_9CILI</name>
<evidence type="ECO:0000256" key="1">
    <source>
        <dbReference type="SAM" id="MobiDB-lite"/>
    </source>
</evidence>
<dbReference type="OrthoDB" id="292765at2759"/>
<accession>A0A8S1LXB5</accession>
<feature type="compositionally biased region" description="Low complexity" evidence="1">
    <location>
        <begin position="41"/>
        <end position="52"/>
    </location>
</feature>
<organism evidence="2 3">
    <name type="scientific">Paramecium sonneborni</name>
    <dbReference type="NCBI Taxonomy" id="65129"/>
    <lineage>
        <taxon>Eukaryota</taxon>
        <taxon>Sar</taxon>
        <taxon>Alveolata</taxon>
        <taxon>Ciliophora</taxon>
        <taxon>Intramacronucleata</taxon>
        <taxon>Oligohymenophorea</taxon>
        <taxon>Peniculida</taxon>
        <taxon>Parameciidae</taxon>
        <taxon>Paramecium</taxon>
    </lineage>
</organism>
<feature type="region of interest" description="Disordered" evidence="1">
    <location>
        <begin position="28"/>
        <end position="61"/>
    </location>
</feature>
<sequence length="457" mass="54036">MLSFSKKKQYPKTQDELSGMLIAKNAPIRNYSTSTRNSRISYQTKQQQSQNQSEDKGITSRTFSVNEVTELPQISKPTNIILKRPKFIPRPKQQLRKLIHAQTSPTNLESERKQSNLNSLSFQTINLNVDAEDVYILYKGFRNLCQFNKICIISYSLLFGEYNCQYFSNTQNPQIKPLNNKQLIMKIRTESILVLQLNPNQKLNSLQSTQIDWFDCIYSTKNYHPKETLSSELNRNNLWINISKIQNLFKIQHKIVNYFYIDIIYCDPSNIIEADNFINKILLIDDENIKLFHLFVYAPANLQMVNQRLQDIFRNGSVQDLQQLNLKEMIEKNNLEMQLVQIRAKQLKYLEDLKIKTKQHFKKLNFNSFPLTPEQRAEKMRNQIVEYIKSNSKIKIANMHFVVGDTIMRNIEMFRNHENDKFYRHQETIQLIDHLMKNSLPNFQNNNSKANYAFYCL</sequence>
<feature type="compositionally biased region" description="Polar residues" evidence="1">
    <location>
        <begin position="30"/>
        <end position="40"/>
    </location>
</feature>
<comment type="caution">
    <text evidence="2">The sequence shown here is derived from an EMBL/GenBank/DDBJ whole genome shotgun (WGS) entry which is preliminary data.</text>
</comment>
<evidence type="ECO:0000313" key="2">
    <source>
        <dbReference type="EMBL" id="CAD8071879.1"/>
    </source>
</evidence>
<protein>
    <submittedName>
        <fullName evidence="2">Uncharacterized protein</fullName>
    </submittedName>
</protein>
<evidence type="ECO:0000313" key="3">
    <source>
        <dbReference type="Proteomes" id="UP000692954"/>
    </source>
</evidence>
<dbReference type="AlphaFoldDB" id="A0A8S1LXB5"/>
<proteinExistence type="predicted"/>
<reference evidence="2" key="1">
    <citation type="submission" date="2021-01" db="EMBL/GenBank/DDBJ databases">
        <authorList>
            <consortium name="Genoscope - CEA"/>
            <person name="William W."/>
        </authorList>
    </citation>
    <scope>NUCLEOTIDE SEQUENCE</scope>
</reference>
<keyword evidence="3" id="KW-1185">Reference proteome</keyword>
<dbReference type="Proteomes" id="UP000692954">
    <property type="component" value="Unassembled WGS sequence"/>
</dbReference>